<feature type="transmembrane region" description="Helical" evidence="6">
    <location>
        <begin position="204"/>
        <end position="224"/>
    </location>
</feature>
<keyword evidence="4 6" id="KW-0472">Membrane</keyword>
<reference evidence="8" key="1">
    <citation type="journal article" date="2015" name="Genome Announc.">
        <title>Draft genome sequence of the cellulolytic fungus Chaetomium globosum.</title>
        <authorList>
            <person name="Cuomo C.A."/>
            <person name="Untereiner W.A."/>
            <person name="Ma L.-J."/>
            <person name="Grabherr M."/>
            <person name="Birren B.W."/>
        </authorList>
    </citation>
    <scope>NUCLEOTIDE SEQUENCE [LARGE SCALE GENOMIC DNA]</scope>
    <source>
        <strain evidence="8">ATCC 6205 / CBS 148.51 / DSM 1962 / NBRC 6347 / NRRL 1970</strain>
    </source>
</reference>
<dbReference type="OrthoDB" id="5384040at2759"/>
<dbReference type="Pfam" id="PF04479">
    <property type="entry name" value="RTA1"/>
    <property type="match status" value="1"/>
</dbReference>
<sequence length="321" mass="36044">MSLNQLTTATRLFRREGEWDGEENCLHVTPGPNGNVPPTACNANYNFDPQFAPAVAVAVLFGTLTAMHILEAIVFKKQNTGYATAWQLLFLLAPLWINAFVYMTFARMVLYWHPEGKITGLKATVIARWFVLADVLSFIVQGAGGLMATPSASADVIRIGLNIYLGGLGLQEFFVLLFCGLMVCFQRQCGRGREFDGKPSWKPLLLGLYAVLVCITIRIIFRIVEFSGGLGDNNPIPFHEEYAYVLDCFPMMLALLVLAVIHPGRYLRGPQSEFIRLSRKEKKALKLQKKAERREEKEAKKRAKKHKMADMSRSDDTSYEA</sequence>
<evidence type="ECO:0008006" key="9">
    <source>
        <dbReference type="Google" id="ProtNLM"/>
    </source>
</evidence>
<evidence type="ECO:0000313" key="7">
    <source>
        <dbReference type="EMBL" id="EAQ85562.1"/>
    </source>
</evidence>
<dbReference type="PANTHER" id="PTHR31465">
    <property type="entry name" value="PROTEIN RTA1-RELATED"/>
    <property type="match status" value="1"/>
</dbReference>
<dbReference type="eggNOG" id="ENOG502RZA5">
    <property type="taxonomic scope" value="Eukaryota"/>
</dbReference>
<name>Q2GR28_CHAGB</name>
<evidence type="ECO:0000313" key="8">
    <source>
        <dbReference type="Proteomes" id="UP000001056"/>
    </source>
</evidence>
<keyword evidence="8" id="KW-1185">Reference proteome</keyword>
<keyword evidence="3 6" id="KW-1133">Transmembrane helix</keyword>
<feature type="region of interest" description="Disordered" evidence="5">
    <location>
        <begin position="282"/>
        <end position="321"/>
    </location>
</feature>
<dbReference type="HOGENOM" id="CLU_033465_3_0_1"/>
<evidence type="ECO:0000256" key="5">
    <source>
        <dbReference type="SAM" id="MobiDB-lite"/>
    </source>
</evidence>
<evidence type="ECO:0000256" key="3">
    <source>
        <dbReference type="ARBA" id="ARBA00022989"/>
    </source>
</evidence>
<dbReference type="EMBL" id="CH408034">
    <property type="protein sequence ID" value="EAQ85562.1"/>
    <property type="molecule type" value="Genomic_DNA"/>
</dbReference>
<dbReference type="Proteomes" id="UP000001056">
    <property type="component" value="Unassembled WGS sequence"/>
</dbReference>
<feature type="compositionally biased region" description="Basic and acidic residues" evidence="5">
    <location>
        <begin position="289"/>
        <end position="299"/>
    </location>
</feature>
<dbReference type="VEuPathDB" id="FungiDB:CHGG_09576"/>
<dbReference type="InParanoid" id="Q2GR28"/>
<dbReference type="GO" id="GO:0016020">
    <property type="term" value="C:membrane"/>
    <property type="evidence" value="ECO:0007669"/>
    <property type="project" value="UniProtKB-SubCell"/>
</dbReference>
<comment type="subcellular location">
    <subcellularLocation>
        <location evidence="1">Membrane</location>
        <topology evidence="1">Multi-pass membrane protein</topology>
    </subcellularLocation>
</comment>
<feature type="transmembrane region" description="Helical" evidence="6">
    <location>
        <begin position="51"/>
        <end position="73"/>
    </location>
</feature>
<evidence type="ECO:0000256" key="1">
    <source>
        <dbReference type="ARBA" id="ARBA00004141"/>
    </source>
</evidence>
<evidence type="ECO:0000256" key="2">
    <source>
        <dbReference type="ARBA" id="ARBA00022692"/>
    </source>
</evidence>
<dbReference type="GeneID" id="4395546"/>
<protein>
    <recommendedName>
        <fullName evidence="9">RTA1 domain protein</fullName>
    </recommendedName>
</protein>
<gene>
    <name evidence="7" type="ORF">CHGG_09576</name>
</gene>
<feature type="transmembrane region" description="Helical" evidence="6">
    <location>
        <begin position="161"/>
        <end position="183"/>
    </location>
</feature>
<dbReference type="PANTHER" id="PTHR31465:SF15">
    <property type="entry name" value="LIPID TRANSPORTER ATNI-RELATED"/>
    <property type="match status" value="1"/>
</dbReference>
<dbReference type="RefSeq" id="XP_001227503.1">
    <property type="nucleotide sequence ID" value="XM_001227502.1"/>
</dbReference>
<feature type="transmembrane region" description="Helical" evidence="6">
    <location>
        <begin position="85"/>
        <end position="105"/>
    </location>
</feature>
<feature type="compositionally biased region" description="Basic and acidic residues" evidence="5">
    <location>
        <begin position="308"/>
        <end position="321"/>
    </location>
</feature>
<evidence type="ECO:0000256" key="4">
    <source>
        <dbReference type="ARBA" id="ARBA00023136"/>
    </source>
</evidence>
<dbReference type="OMA" id="NIMHPGF"/>
<feature type="transmembrane region" description="Helical" evidence="6">
    <location>
        <begin position="244"/>
        <end position="261"/>
    </location>
</feature>
<evidence type="ECO:0000256" key="6">
    <source>
        <dbReference type="SAM" id="Phobius"/>
    </source>
</evidence>
<keyword evidence="2 6" id="KW-0812">Transmembrane</keyword>
<dbReference type="InterPro" id="IPR007568">
    <property type="entry name" value="RTA1"/>
</dbReference>
<accession>Q2GR28</accession>
<organism evidence="7 8">
    <name type="scientific">Chaetomium globosum (strain ATCC 6205 / CBS 148.51 / DSM 1962 / NBRC 6347 / NRRL 1970)</name>
    <name type="common">Soil fungus</name>
    <dbReference type="NCBI Taxonomy" id="306901"/>
    <lineage>
        <taxon>Eukaryota</taxon>
        <taxon>Fungi</taxon>
        <taxon>Dikarya</taxon>
        <taxon>Ascomycota</taxon>
        <taxon>Pezizomycotina</taxon>
        <taxon>Sordariomycetes</taxon>
        <taxon>Sordariomycetidae</taxon>
        <taxon>Sordariales</taxon>
        <taxon>Chaetomiaceae</taxon>
        <taxon>Chaetomium</taxon>
    </lineage>
</organism>
<dbReference type="AlphaFoldDB" id="Q2GR28"/>
<dbReference type="STRING" id="306901.Q2GR28"/>
<proteinExistence type="predicted"/>
<feature type="transmembrane region" description="Helical" evidence="6">
    <location>
        <begin position="126"/>
        <end position="149"/>
    </location>
</feature>